<dbReference type="EMBL" id="VXIS01000020">
    <property type="protein sequence ID" value="KAA8912751.1"/>
    <property type="molecule type" value="Genomic_DNA"/>
</dbReference>
<name>A0A5J5F7M5_9PEZI</name>
<proteinExistence type="predicted"/>
<evidence type="ECO:0000256" key="1">
    <source>
        <dbReference type="SAM" id="MobiDB-lite"/>
    </source>
</evidence>
<accession>A0A5J5F7M5</accession>
<evidence type="ECO:0000256" key="2">
    <source>
        <dbReference type="SAM" id="Phobius"/>
    </source>
</evidence>
<feature type="region of interest" description="Disordered" evidence="1">
    <location>
        <begin position="43"/>
        <end position="68"/>
    </location>
</feature>
<keyword evidence="2" id="KW-1133">Transmembrane helix</keyword>
<gene>
    <name evidence="3" type="ORF">FN846DRAFT_932626</name>
</gene>
<organism evidence="3 4">
    <name type="scientific">Sphaerosporella brunnea</name>
    <dbReference type="NCBI Taxonomy" id="1250544"/>
    <lineage>
        <taxon>Eukaryota</taxon>
        <taxon>Fungi</taxon>
        <taxon>Dikarya</taxon>
        <taxon>Ascomycota</taxon>
        <taxon>Pezizomycotina</taxon>
        <taxon>Pezizomycetes</taxon>
        <taxon>Pezizales</taxon>
        <taxon>Pyronemataceae</taxon>
        <taxon>Sphaerosporella</taxon>
    </lineage>
</organism>
<dbReference type="InParanoid" id="A0A5J5F7M5"/>
<evidence type="ECO:0000313" key="3">
    <source>
        <dbReference type="EMBL" id="KAA8912751.1"/>
    </source>
</evidence>
<evidence type="ECO:0000313" key="4">
    <source>
        <dbReference type="Proteomes" id="UP000326924"/>
    </source>
</evidence>
<comment type="caution">
    <text evidence="3">The sequence shown here is derived from an EMBL/GenBank/DDBJ whole genome shotgun (WGS) entry which is preliminary data.</text>
</comment>
<reference evidence="3 4" key="1">
    <citation type="submission" date="2019-09" db="EMBL/GenBank/DDBJ databases">
        <title>Draft genome of the ectomycorrhizal ascomycete Sphaerosporella brunnea.</title>
        <authorList>
            <consortium name="DOE Joint Genome Institute"/>
            <person name="Benucci G.M."/>
            <person name="Marozzi G."/>
            <person name="Antonielli L."/>
            <person name="Sanchez S."/>
            <person name="Marco P."/>
            <person name="Wang X."/>
            <person name="Falini L.B."/>
            <person name="Barry K."/>
            <person name="Haridas S."/>
            <person name="Lipzen A."/>
            <person name="Labutti K."/>
            <person name="Grigoriev I.V."/>
            <person name="Murat C."/>
            <person name="Martin F."/>
            <person name="Albertini E."/>
            <person name="Donnini D."/>
            <person name="Bonito G."/>
        </authorList>
    </citation>
    <scope>NUCLEOTIDE SEQUENCE [LARGE SCALE GENOMIC DNA]</scope>
    <source>
        <strain evidence="3 4">Sb_GMNB300</strain>
    </source>
</reference>
<keyword evidence="2" id="KW-0472">Membrane</keyword>
<protein>
    <submittedName>
        <fullName evidence="3">Uncharacterized protein</fullName>
    </submittedName>
</protein>
<sequence length="108" mass="12405">MDSFDGVVVVVVGSRVAEAVVWVLLSWLLVGWGKKEKEGRRSWLGRMEGGSRKREKRRDMTTGGKMMHVPSKSWMESTQNRQFQFFHRLSLTLPMRPDNSARIAVVLD</sequence>
<feature type="compositionally biased region" description="Basic and acidic residues" evidence="1">
    <location>
        <begin position="49"/>
        <end position="60"/>
    </location>
</feature>
<dbReference type="AlphaFoldDB" id="A0A5J5F7M5"/>
<dbReference type="Proteomes" id="UP000326924">
    <property type="component" value="Unassembled WGS sequence"/>
</dbReference>
<feature type="transmembrane region" description="Helical" evidence="2">
    <location>
        <begin position="6"/>
        <end position="32"/>
    </location>
</feature>
<keyword evidence="4" id="KW-1185">Reference proteome</keyword>
<keyword evidence="2" id="KW-0812">Transmembrane</keyword>